<evidence type="ECO:0000313" key="1">
    <source>
        <dbReference type="EMBL" id="QJA77676.1"/>
    </source>
</evidence>
<dbReference type="EMBL" id="MT142936">
    <property type="protein sequence ID" value="QJA90773.1"/>
    <property type="molecule type" value="Genomic_DNA"/>
</dbReference>
<reference evidence="1" key="1">
    <citation type="submission" date="2020-03" db="EMBL/GenBank/DDBJ databases">
        <title>The deep terrestrial virosphere.</title>
        <authorList>
            <person name="Holmfeldt K."/>
            <person name="Nilsson E."/>
            <person name="Simone D."/>
            <person name="Lopez-Fernandez M."/>
            <person name="Wu X."/>
            <person name="de Brujin I."/>
            <person name="Lundin D."/>
            <person name="Andersson A."/>
            <person name="Bertilsson S."/>
            <person name="Dopson M."/>
        </authorList>
    </citation>
    <scope>NUCLEOTIDE SEQUENCE</scope>
    <source>
        <strain evidence="1">MM415A01250</strain>
        <strain evidence="2">MM415B03576</strain>
    </source>
</reference>
<evidence type="ECO:0000313" key="2">
    <source>
        <dbReference type="EMBL" id="QJA90773.1"/>
    </source>
</evidence>
<dbReference type="EMBL" id="MT142295">
    <property type="protein sequence ID" value="QJA77676.1"/>
    <property type="molecule type" value="Genomic_DNA"/>
</dbReference>
<gene>
    <name evidence="1" type="ORF">MM415A01250_0020</name>
    <name evidence="2" type="ORF">MM415B03576_0006</name>
</gene>
<protein>
    <submittedName>
        <fullName evidence="1">Uncharacterized protein</fullName>
    </submittedName>
</protein>
<sequence>MKLRPMHKATLLRHIAQNGTNAERLAEIAAKLVDKPMVGMDSKVTVIVSGGRVGWAKRTTYAGRADRPNRHTGLSIAASRL</sequence>
<proteinExistence type="predicted"/>
<accession>A0A6M3K7E9</accession>
<dbReference type="AlphaFoldDB" id="A0A6M3K7E9"/>
<name>A0A6M3K7E9_9ZZZZ</name>
<organism evidence="1">
    <name type="scientific">viral metagenome</name>
    <dbReference type="NCBI Taxonomy" id="1070528"/>
    <lineage>
        <taxon>unclassified sequences</taxon>
        <taxon>metagenomes</taxon>
        <taxon>organismal metagenomes</taxon>
    </lineage>
</organism>